<dbReference type="InterPro" id="IPR003819">
    <property type="entry name" value="TauD/TfdA-like"/>
</dbReference>
<dbReference type="eggNOG" id="COG2175">
    <property type="taxonomic scope" value="Bacteria"/>
</dbReference>
<accession>U5QSB7</accession>
<evidence type="ECO:0000256" key="2">
    <source>
        <dbReference type="ARBA" id="ARBA00023002"/>
    </source>
</evidence>
<sequence>MSHSPAILTRPFEGRKAWTAATIDERDWRVPVSTACREEMLNFVAFMRRHPLPLLLRRPEHFEMPHTRELMERVRWILEHGALHAVIDRLPVEQMSDPEATVLYWILASLLGRPVPQKWDGTMIYEVTDTGAAYEYGVRASVTSVDITFHSDNIFSDWPPRYVGLLCLRPALSGGLSRLLSYPSLYNLLLAEYPQHLPRLYRPFPFNRQMEHAPDAPRVSYYPVFAYEGRLQVRCYVTLIRRGYAITGEPIDPETEAALVALKEATSRPQLWCEYRLERGQVQFVNNFETGHARTDFVDAPEPERKRLLIRLWVRDEGPVFFEEPIIDEQRQPLTVN</sequence>
<dbReference type="Gene3D" id="3.60.130.10">
    <property type="entry name" value="Clavaminate synthase-like"/>
    <property type="match status" value="1"/>
</dbReference>
<dbReference type="RefSeq" id="WP_023175989.1">
    <property type="nucleotide sequence ID" value="NC_022600.1"/>
</dbReference>
<keyword evidence="6" id="KW-1185">Reference proteome</keyword>
<keyword evidence="2" id="KW-0560">Oxidoreductase</keyword>
<keyword evidence="5" id="KW-0223">Dioxygenase</keyword>
<dbReference type="Proteomes" id="UP000017396">
    <property type="component" value="Chromosome"/>
</dbReference>
<dbReference type="InterPro" id="IPR050411">
    <property type="entry name" value="AlphaKG_dependent_hydroxylases"/>
</dbReference>
<evidence type="ECO:0000256" key="1">
    <source>
        <dbReference type="ARBA" id="ARBA00001954"/>
    </source>
</evidence>
<dbReference type="GO" id="GO:0017000">
    <property type="term" value="P:antibiotic biosynthetic process"/>
    <property type="evidence" value="ECO:0007669"/>
    <property type="project" value="UniProtKB-KW"/>
</dbReference>
<reference evidence="5 6" key="1">
    <citation type="journal article" date="2013" name="PLoS ONE">
        <title>Cultivation and Complete Genome Sequencing of Gloeobacter kilaueensis sp. nov., from a Lava Cave in Kilauea Caldera, Hawai'i.</title>
        <authorList>
            <person name="Saw J.H."/>
            <person name="Schatz M."/>
            <person name="Brown M.V."/>
            <person name="Kunkel D.D."/>
            <person name="Foster J.S."/>
            <person name="Shick H."/>
            <person name="Christensen S."/>
            <person name="Hou S."/>
            <person name="Wan X."/>
            <person name="Donachie S.P."/>
        </authorList>
    </citation>
    <scope>NUCLEOTIDE SEQUENCE [LARGE SCALE GENOMIC DNA]</scope>
    <source>
        <strain evidence="6">JS</strain>
    </source>
</reference>
<evidence type="ECO:0000313" key="6">
    <source>
        <dbReference type="Proteomes" id="UP000017396"/>
    </source>
</evidence>
<evidence type="ECO:0000256" key="3">
    <source>
        <dbReference type="ARBA" id="ARBA00023194"/>
    </source>
</evidence>
<proteinExistence type="predicted"/>
<gene>
    <name evidence="5" type="ORF">GKIL_4369</name>
</gene>
<dbReference type="PANTHER" id="PTHR10696:SF56">
    <property type="entry name" value="TAUD_TFDA-LIKE DOMAIN-CONTAINING PROTEIN"/>
    <property type="match status" value="1"/>
</dbReference>
<feature type="domain" description="TauD/TfdA-like" evidence="4">
    <location>
        <begin position="66"/>
        <end position="313"/>
    </location>
</feature>
<dbReference type="PANTHER" id="PTHR10696">
    <property type="entry name" value="GAMMA-BUTYROBETAINE HYDROXYLASE-RELATED"/>
    <property type="match status" value="1"/>
</dbReference>
<evidence type="ECO:0000313" key="5">
    <source>
        <dbReference type="EMBL" id="AGY60615.1"/>
    </source>
</evidence>
<dbReference type="KEGG" id="glj:GKIL_4369"/>
<dbReference type="AlphaFoldDB" id="U5QSB7"/>
<dbReference type="InterPro" id="IPR042098">
    <property type="entry name" value="TauD-like_sf"/>
</dbReference>
<evidence type="ECO:0000259" key="4">
    <source>
        <dbReference type="Pfam" id="PF02668"/>
    </source>
</evidence>
<name>U5QSB7_GLOK1</name>
<dbReference type="Pfam" id="PF02668">
    <property type="entry name" value="TauD"/>
    <property type="match status" value="1"/>
</dbReference>
<keyword evidence="3" id="KW-0045">Antibiotic biosynthesis</keyword>
<protein>
    <submittedName>
        <fullName evidence="5">Taurine catabolism dioxygenase</fullName>
    </submittedName>
</protein>
<dbReference type="HOGENOM" id="CLU_041041_2_0_3"/>
<dbReference type="SUPFAM" id="SSF51197">
    <property type="entry name" value="Clavaminate synthase-like"/>
    <property type="match status" value="1"/>
</dbReference>
<dbReference type="STRING" id="1183438.GKIL_4369"/>
<comment type="cofactor">
    <cofactor evidence="1">
        <name>Fe(2+)</name>
        <dbReference type="ChEBI" id="CHEBI:29033"/>
    </cofactor>
</comment>
<dbReference type="EMBL" id="CP003587">
    <property type="protein sequence ID" value="AGY60615.1"/>
    <property type="molecule type" value="Genomic_DNA"/>
</dbReference>
<dbReference type="GO" id="GO:0051213">
    <property type="term" value="F:dioxygenase activity"/>
    <property type="evidence" value="ECO:0007669"/>
    <property type="project" value="UniProtKB-KW"/>
</dbReference>
<dbReference type="OrthoDB" id="753054at2"/>
<organism evidence="5 6">
    <name type="scientific">Gloeobacter kilaueensis (strain ATCC BAA-2537 / CCAP 1431/1 / ULC 316 / JS1)</name>
    <dbReference type="NCBI Taxonomy" id="1183438"/>
    <lineage>
        <taxon>Bacteria</taxon>
        <taxon>Bacillati</taxon>
        <taxon>Cyanobacteriota</taxon>
        <taxon>Cyanophyceae</taxon>
        <taxon>Gloeobacterales</taxon>
        <taxon>Gloeobacteraceae</taxon>
        <taxon>Gloeobacter</taxon>
    </lineage>
</organism>